<name>A0ABR0T7E5_AURPU</name>
<proteinExistence type="predicted"/>
<evidence type="ECO:0000256" key="1">
    <source>
        <dbReference type="SAM" id="SignalP"/>
    </source>
</evidence>
<keyword evidence="1" id="KW-0732">Signal</keyword>
<feature type="chain" id="PRO_5046264403" evidence="1">
    <location>
        <begin position="20"/>
        <end position="336"/>
    </location>
</feature>
<keyword evidence="3" id="KW-1185">Reference proteome</keyword>
<dbReference type="EMBL" id="JASGXD010000017">
    <property type="protein sequence ID" value="KAK6000362.1"/>
    <property type="molecule type" value="Genomic_DNA"/>
</dbReference>
<feature type="signal peptide" evidence="1">
    <location>
        <begin position="1"/>
        <end position="19"/>
    </location>
</feature>
<gene>
    <name evidence="2" type="ORF">QM012_003608</name>
</gene>
<organism evidence="2 3">
    <name type="scientific">Aureobasidium pullulans</name>
    <name type="common">Black yeast</name>
    <name type="synonym">Pullularia pullulans</name>
    <dbReference type="NCBI Taxonomy" id="5580"/>
    <lineage>
        <taxon>Eukaryota</taxon>
        <taxon>Fungi</taxon>
        <taxon>Dikarya</taxon>
        <taxon>Ascomycota</taxon>
        <taxon>Pezizomycotina</taxon>
        <taxon>Dothideomycetes</taxon>
        <taxon>Dothideomycetidae</taxon>
        <taxon>Dothideales</taxon>
        <taxon>Saccotheciaceae</taxon>
        <taxon>Aureobasidium</taxon>
    </lineage>
</organism>
<sequence length="336" mass="32762">MHFSSSLMAAAALAVGANAQYKRQDYGNFNQTSTAAAAIQYAPLSSSSSPVVAPINTAASSSVESSSVAIPLSTGAYESSAAAVETSAAADSSIVAPLSTGVSAYPSINTKAAFGTGAYGSGVTSAPAAGATGSETVTAYTTFTTDVTLTYTIGGGSTKSVITTTIHKTSTAYMTETVYATPAASSGAAAGSAVDSDSTSTTTLSTTSTTTNTIYVSPTSTGSYLSFWGEKAAVTGYGSSYGAPGTGASATDAGCAPASTVTVTANETVYVTVDSAMSTIAQSTATGASVVPKQSSAAPYYPISSGASSSSSCASTGFITIHRPSGASGAAYPTAY</sequence>
<reference evidence="2 3" key="1">
    <citation type="submission" date="2023-11" db="EMBL/GenBank/DDBJ databases">
        <title>Draft genome sequence and annotation of the polyextremotolerant black yeast-like fungus Aureobasidium pullulans NRRL 62042.</title>
        <authorList>
            <person name="Dielentheis-Frenken M.R.E."/>
            <person name="Wibberg D."/>
            <person name="Blank L.M."/>
            <person name="Tiso T."/>
        </authorList>
    </citation>
    <scope>NUCLEOTIDE SEQUENCE [LARGE SCALE GENOMIC DNA]</scope>
    <source>
        <strain evidence="2 3">NRRL 62042</strain>
    </source>
</reference>
<comment type="caution">
    <text evidence="2">The sequence shown here is derived from an EMBL/GenBank/DDBJ whole genome shotgun (WGS) entry which is preliminary data.</text>
</comment>
<accession>A0ABR0T7E5</accession>
<evidence type="ECO:0000313" key="2">
    <source>
        <dbReference type="EMBL" id="KAK6000362.1"/>
    </source>
</evidence>
<evidence type="ECO:0000313" key="3">
    <source>
        <dbReference type="Proteomes" id="UP001341245"/>
    </source>
</evidence>
<dbReference type="Proteomes" id="UP001341245">
    <property type="component" value="Unassembled WGS sequence"/>
</dbReference>
<protein>
    <submittedName>
        <fullName evidence="2">Uncharacterized protein</fullName>
    </submittedName>
</protein>